<proteinExistence type="predicted"/>
<feature type="region of interest" description="Disordered" evidence="2">
    <location>
        <begin position="136"/>
        <end position="161"/>
    </location>
</feature>
<name>A0A0A9XZF3_LYGHE</name>
<organism evidence="3">
    <name type="scientific">Lygus hesperus</name>
    <name type="common">Western plant bug</name>
    <dbReference type="NCBI Taxonomy" id="30085"/>
    <lineage>
        <taxon>Eukaryota</taxon>
        <taxon>Metazoa</taxon>
        <taxon>Ecdysozoa</taxon>
        <taxon>Arthropoda</taxon>
        <taxon>Hexapoda</taxon>
        <taxon>Insecta</taxon>
        <taxon>Pterygota</taxon>
        <taxon>Neoptera</taxon>
        <taxon>Paraneoptera</taxon>
        <taxon>Hemiptera</taxon>
        <taxon>Heteroptera</taxon>
        <taxon>Panheteroptera</taxon>
        <taxon>Cimicomorpha</taxon>
        <taxon>Miridae</taxon>
        <taxon>Mirini</taxon>
        <taxon>Lygus</taxon>
    </lineage>
</organism>
<gene>
    <name evidence="3" type="ORF">CM83_60778</name>
</gene>
<feature type="compositionally biased region" description="Basic and acidic residues" evidence="2">
    <location>
        <begin position="146"/>
        <end position="155"/>
    </location>
</feature>
<accession>A0A0A9XZF3</accession>
<evidence type="ECO:0000256" key="1">
    <source>
        <dbReference type="SAM" id="Coils"/>
    </source>
</evidence>
<feature type="region of interest" description="Disordered" evidence="2">
    <location>
        <begin position="191"/>
        <end position="230"/>
    </location>
</feature>
<evidence type="ECO:0000313" key="3">
    <source>
        <dbReference type="EMBL" id="JAG22635.1"/>
    </source>
</evidence>
<sequence length="1170" mass="132263">VVLIRLSSADILKWQRQSSATPELVNLSVPTSEKQRDLNEWVHAIEEMRVSPVPSSNSSSDQYYRRVEELEKTITYLKSHIDCMEKVMSKQQDEIEKLKCEWNKKQCKIDQLEETIRNLNVGPHQQVANEAHDVHEVSTKTSKPGHPFEEENAEKLRRRSGRKRKLGTDFSLIYYALDEINDTNWVESVSKQRQSKKSRQTPDDPTLTVVSNSLAHDQGKPSHSSERINPEVTPPIRLRVIPTEELIENSTENDGLHSVDTIQASATISSFPHGWFWSVPSSASKPPIPQEGCCFSCYEKDNVIRGRHCEKCRSKMMRLEKKFLETPNIAVPKCTHKLNQPMRGCEGCMVRAYILRYNIDNPHKSHVIPYSAVDFRGARNSTSQLHDPDLSSYSVKNMTEGEIPRLFGFPVPPTQPQPGVFRADSSFRKSSQQILPGPPSFIFPDAASESTQNALEDISLSSLLRDSEQPKLGVVPKKALFQSHPTLMSILATSNLSYQCEQNQNKPQDAISVISVSPKHPRKKKKSISAFPDNWFLVVPEYANKPPTPKIGCCYSCYERKSKLMQQHCETCWSKARRLKDAYLKDPNAPNPRCNHPLNLPLRGCEACILRAFIVRYNLRFPDACFPVPYSKVDSCKQVIVEKVPEYLPNPFAGFGFLLNSHSMVDRAPEQHAVIDGASSDIPDLTSLMSPTPGGSSEPTFGLISQFPKNWFSVVPQNPNELPTPRLNHCISCYESKRVIDGYCLTCKRAAKVMEDIYVENPKIPLPRCIHHLNLPMRGCPSCILRAYILTYNKHNPDKPYAVPYEKINSECQSLRIRQNLDPITLNDSDQYLSDSSELGIVAPRTLQPKPTTGTFFPDGWFQYVPDDEYELPTPRHGCCLSCYEYKTRHTQAHFSKHGLNTEGHCVECIGRAEEFVIAYQSSVNSIPQCTHKLNRPMRGCNVCIIRPFIVLHNRRNPLKLFPVPYELVDFEIPLDRIHKLMQPRHQFKSSAQTLPSLRQSKSVQNQTSAPSYSIVSDYKANGLKYAPKQGPVNDENYFIVEQNDPAPSNSSTMVEDESELNTIPIFGITVTDGIATEPVLIHESTVIYNETHHSSNEPVLNPGNDVMDDGNHHPPTEPVLNPESTAMYDRNHNPPAGPVLNHHLPPEPVPNPASTVMFNENYHMSTELV</sequence>
<protein>
    <submittedName>
        <fullName evidence="3">Uncharacterized protein</fullName>
    </submittedName>
</protein>
<feature type="compositionally biased region" description="Basic and acidic residues" evidence="2">
    <location>
        <begin position="217"/>
        <end position="229"/>
    </location>
</feature>
<feature type="non-terminal residue" evidence="3">
    <location>
        <position position="1"/>
    </location>
</feature>
<evidence type="ECO:0000256" key="2">
    <source>
        <dbReference type="SAM" id="MobiDB-lite"/>
    </source>
</evidence>
<reference evidence="3" key="2">
    <citation type="submission" date="2014-07" db="EMBL/GenBank/DDBJ databases">
        <authorList>
            <person name="Hull J."/>
        </authorList>
    </citation>
    <scope>NUCLEOTIDE SEQUENCE</scope>
</reference>
<reference evidence="3" key="1">
    <citation type="journal article" date="2014" name="PLoS ONE">
        <title>Transcriptome-Based Identification of ABC Transporters in the Western Tarnished Plant Bug Lygus hesperus.</title>
        <authorList>
            <person name="Hull J.J."/>
            <person name="Chaney K."/>
            <person name="Geib S.M."/>
            <person name="Fabrick J.A."/>
            <person name="Brent C.S."/>
            <person name="Walsh D."/>
            <person name="Lavine L.C."/>
        </authorList>
    </citation>
    <scope>NUCLEOTIDE SEQUENCE</scope>
</reference>
<dbReference type="EMBL" id="GBHO01020969">
    <property type="protein sequence ID" value="JAG22635.1"/>
    <property type="molecule type" value="Transcribed_RNA"/>
</dbReference>
<dbReference type="AlphaFoldDB" id="A0A0A9XZF3"/>
<keyword evidence="1" id="KW-0175">Coiled coil</keyword>
<feature type="coiled-coil region" evidence="1">
    <location>
        <begin position="81"/>
        <end position="115"/>
    </location>
</feature>
<feature type="region of interest" description="Disordered" evidence="2">
    <location>
        <begin position="990"/>
        <end position="1009"/>
    </location>
</feature>